<evidence type="ECO:0000256" key="5">
    <source>
        <dbReference type="ARBA" id="ARBA00022833"/>
    </source>
</evidence>
<dbReference type="Pfam" id="PF00096">
    <property type="entry name" value="zf-C2H2"/>
    <property type="match status" value="1"/>
</dbReference>
<reference evidence="13" key="1">
    <citation type="journal article" date="2015" name="Proc. Natl. Acad. Sci. U.S.A.">
        <title>Genome sequence of the Asian Tiger mosquito, Aedes albopictus, reveals insights into its biology, genetics, and evolution.</title>
        <authorList>
            <person name="Chen X.G."/>
            <person name="Jiang X."/>
            <person name="Gu J."/>
            <person name="Xu M."/>
            <person name="Wu Y."/>
            <person name="Deng Y."/>
            <person name="Zhang C."/>
            <person name="Bonizzoni M."/>
            <person name="Dermauw W."/>
            <person name="Vontas J."/>
            <person name="Armbruster P."/>
            <person name="Huang X."/>
            <person name="Yang Y."/>
            <person name="Zhang H."/>
            <person name="He W."/>
            <person name="Peng H."/>
            <person name="Liu Y."/>
            <person name="Wu K."/>
            <person name="Chen J."/>
            <person name="Lirakis M."/>
            <person name="Topalis P."/>
            <person name="Van Leeuwen T."/>
            <person name="Hall A.B."/>
            <person name="Jiang X."/>
            <person name="Thorpe C."/>
            <person name="Mueller R.L."/>
            <person name="Sun C."/>
            <person name="Waterhouse R.M."/>
            <person name="Yan G."/>
            <person name="Tu Z.J."/>
            <person name="Fang X."/>
            <person name="James A.A."/>
        </authorList>
    </citation>
    <scope>NUCLEOTIDE SEQUENCE [LARGE SCALE GENOMIC DNA]</scope>
    <source>
        <strain evidence="13">Foshan</strain>
    </source>
</reference>
<evidence type="ECO:0000259" key="11">
    <source>
        <dbReference type="PROSITE" id="PS50157"/>
    </source>
</evidence>
<feature type="region of interest" description="Disordered" evidence="10">
    <location>
        <begin position="203"/>
        <end position="250"/>
    </location>
</feature>
<evidence type="ECO:0000313" key="12">
    <source>
        <dbReference type="EnsemblMetazoa" id="AALFPA23_014268.P20737"/>
    </source>
</evidence>
<evidence type="ECO:0000256" key="3">
    <source>
        <dbReference type="ARBA" id="ARBA00022737"/>
    </source>
</evidence>
<dbReference type="Gene3D" id="3.30.160.60">
    <property type="entry name" value="Classic Zinc Finger"/>
    <property type="match status" value="5"/>
</dbReference>
<keyword evidence="5" id="KW-0862">Zinc</keyword>
<feature type="domain" description="C2H2-type" evidence="11">
    <location>
        <begin position="301"/>
        <end position="328"/>
    </location>
</feature>
<dbReference type="SMART" id="SM00868">
    <property type="entry name" value="zf-AD"/>
    <property type="match status" value="1"/>
</dbReference>
<evidence type="ECO:0000256" key="6">
    <source>
        <dbReference type="ARBA" id="ARBA00023015"/>
    </source>
</evidence>
<organism evidence="12 13">
    <name type="scientific">Aedes albopictus</name>
    <name type="common">Asian tiger mosquito</name>
    <name type="synonym">Stegomyia albopicta</name>
    <dbReference type="NCBI Taxonomy" id="7160"/>
    <lineage>
        <taxon>Eukaryota</taxon>
        <taxon>Metazoa</taxon>
        <taxon>Ecdysozoa</taxon>
        <taxon>Arthropoda</taxon>
        <taxon>Hexapoda</taxon>
        <taxon>Insecta</taxon>
        <taxon>Pterygota</taxon>
        <taxon>Neoptera</taxon>
        <taxon>Endopterygota</taxon>
        <taxon>Diptera</taxon>
        <taxon>Nematocera</taxon>
        <taxon>Culicoidea</taxon>
        <taxon>Culicidae</taxon>
        <taxon>Culicinae</taxon>
        <taxon>Aedini</taxon>
        <taxon>Aedes</taxon>
        <taxon>Stegomyia</taxon>
    </lineage>
</organism>
<dbReference type="RefSeq" id="XP_062709839.1">
    <property type="nucleotide sequence ID" value="XM_062853855.1"/>
</dbReference>
<accession>A0ABM1Z230</accession>
<feature type="compositionally biased region" description="Basic and acidic residues" evidence="10">
    <location>
        <begin position="238"/>
        <end position="250"/>
    </location>
</feature>
<dbReference type="SUPFAM" id="SSF57667">
    <property type="entry name" value="beta-beta-alpha zinc fingers"/>
    <property type="match status" value="3"/>
</dbReference>
<evidence type="ECO:0000256" key="10">
    <source>
        <dbReference type="SAM" id="MobiDB-lite"/>
    </source>
</evidence>
<reference evidence="12" key="2">
    <citation type="submission" date="2025-05" db="UniProtKB">
        <authorList>
            <consortium name="EnsemblMetazoa"/>
        </authorList>
    </citation>
    <scope>IDENTIFICATION</scope>
    <source>
        <strain evidence="12">Foshan</strain>
    </source>
</reference>
<evidence type="ECO:0000256" key="2">
    <source>
        <dbReference type="ARBA" id="ARBA00022723"/>
    </source>
</evidence>
<dbReference type="Pfam" id="PF12874">
    <property type="entry name" value="zf-met"/>
    <property type="match status" value="1"/>
</dbReference>
<keyword evidence="6" id="KW-0805">Transcription regulation</keyword>
<dbReference type="Proteomes" id="UP000069940">
    <property type="component" value="Unassembled WGS sequence"/>
</dbReference>
<evidence type="ECO:0000256" key="7">
    <source>
        <dbReference type="ARBA" id="ARBA00023163"/>
    </source>
</evidence>
<dbReference type="InterPro" id="IPR050636">
    <property type="entry name" value="C2H2-ZF_domain-containing"/>
</dbReference>
<name>A0ABM1Z230_AEDAL</name>
<keyword evidence="8" id="KW-0539">Nucleus</keyword>
<dbReference type="PROSITE" id="PS00028">
    <property type="entry name" value="ZINC_FINGER_C2H2_1"/>
    <property type="match status" value="5"/>
</dbReference>
<feature type="domain" description="C2H2-type" evidence="11">
    <location>
        <begin position="442"/>
        <end position="470"/>
    </location>
</feature>
<dbReference type="InterPro" id="IPR012934">
    <property type="entry name" value="Znf_AD"/>
</dbReference>
<dbReference type="EnsemblMetazoa" id="AALFPA23_014268.R20737">
    <property type="protein sequence ID" value="AALFPA23_014268.P20737"/>
    <property type="gene ID" value="AALFPA23_014268"/>
</dbReference>
<feature type="domain" description="C2H2-type" evidence="11">
    <location>
        <begin position="268"/>
        <end position="295"/>
    </location>
</feature>
<evidence type="ECO:0000313" key="13">
    <source>
        <dbReference type="Proteomes" id="UP000069940"/>
    </source>
</evidence>
<keyword evidence="13" id="KW-1185">Reference proteome</keyword>
<evidence type="ECO:0000256" key="8">
    <source>
        <dbReference type="ARBA" id="ARBA00023242"/>
    </source>
</evidence>
<keyword evidence="4 9" id="KW-0863">Zinc-finger</keyword>
<sequence length="471" mass="53713">MAFQATEVPAESNTTDDMDYMYVKVETPQLGENFPESSEASFSRSDEGRHTFFCALCLRQCTPECLLEFTTQTNLSSADIRVAEQKAYQTLGVFVPLYGRDVCHTCWKLVQLITDFREFCAKAARNLEKFPMGVACGDDEWTSEATLNGLDQIHRIIWEHSGMIDAKRQSVGQKYKDVGCEQIDVAPHVSRKMNKQENTHAAFIEDSGGPRVKSTKRKRAAANNELDSTIDSHLPNVQDDKTEMQSSERKITSEPIELEVDHYPIKVSSCNICSRNFDGKIALRMHQAHCTSENPSSRNYFCCTICTASFLDNSGLTFHLNKHKGVRPFKCRKFCDRTYASNFTRIKHERRYCEQDGRICSICGASLKNEASLEGHLQSVHGEAKYSCDICGRKFRSVKICQDHKRVHSDERKYLCTVCNKGFKSPFALKTHKRIHTQERPYGCHLCEQAFNYKVLLKTHIERYHGSNSIV</sequence>
<dbReference type="GeneID" id="109419683"/>
<evidence type="ECO:0000256" key="1">
    <source>
        <dbReference type="ARBA" id="ARBA00004123"/>
    </source>
</evidence>
<protein>
    <recommendedName>
        <fullName evidence="11">C2H2-type domain-containing protein</fullName>
    </recommendedName>
</protein>
<dbReference type="PROSITE" id="PS50157">
    <property type="entry name" value="ZINC_FINGER_C2H2_2"/>
    <property type="match status" value="6"/>
</dbReference>
<evidence type="ECO:0000256" key="9">
    <source>
        <dbReference type="PROSITE-ProRule" id="PRU00042"/>
    </source>
</evidence>
<keyword evidence="7" id="KW-0804">Transcription</keyword>
<evidence type="ECO:0000256" key="4">
    <source>
        <dbReference type="ARBA" id="ARBA00022771"/>
    </source>
</evidence>
<dbReference type="InterPro" id="IPR036236">
    <property type="entry name" value="Znf_C2H2_sf"/>
</dbReference>
<feature type="domain" description="C2H2-type" evidence="11">
    <location>
        <begin position="414"/>
        <end position="441"/>
    </location>
</feature>
<keyword evidence="2" id="KW-0479">Metal-binding</keyword>
<dbReference type="PANTHER" id="PTHR47772">
    <property type="entry name" value="ZINC FINGER PROTEIN 200"/>
    <property type="match status" value="1"/>
</dbReference>
<dbReference type="InterPro" id="IPR013087">
    <property type="entry name" value="Znf_C2H2_type"/>
</dbReference>
<dbReference type="PANTHER" id="PTHR47772:SF13">
    <property type="entry name" value="GASTRULA ZINC FINGER PROTEIN XLCGF49.1-LIKE-RELATED"/>
    <property type="match status" value="1"/>
</dbReference>
<comment type="subcellular location">
    <subcellularLocation>
        <location evidence="1">Nucleus</location>
    </subcellularLocation>
</comment>
<keyword evidence="3" id="KW-0677">Repeat</keyword>
<feature type="domain" description="C2H2-type" evidence="11">
    <location>
        <begin position="358"/>
        <end position="386"/>
    </location>
</feature>
<dbReference type="SMART" id="SM00355">
    <property type="entry name" value="ZnF_C2H2"/>
    <property type="match status" value="6"/>
</dbReference>
<feature type="domain" description="C2H2-type" evidence="11">
    <location>
        <begin position="386"/>
        <end position="413"/>
    </location>
</feature>
<proteinExistence type="predicted"/>